<dbReference type="OrthoDB" id="5400850at2759"/>
<dbReference type="PANTHER" id="PTHR42470">
    <property type="entry name" value="VAST DOMAIN-CONTAINING PROTEIN"/>
    <property type="match status" value="1"/>
</dbReference>
<dbReference type="Pfam" id="PF25545">
    <property type="entry name" value="DUF7924"/>
    <property type="match status" value="1"/>
</dbReference>
<dbReference type="PANTHER" id="PTHR42470:SF2">
    <property type="match status" value="1"/>
</dbReference>
<feature type="region of interest" description="Disordered" evidence="1">
    <location>
        <begin position="173"/>
        <end position="204"/>
    </location>
</feature>
<feature type="region of interest" description="Disordered" evidence="1">
    <location>
        <begin position="486"/>
        <end position="516"/>
    </location>
</feature>
<reference evidence="3 4" key="1">
    <citation type="submission" date="2015-07" db="EMBL/GenBank/DDBJ databases">
        <title>Emmonsia species relationships and genome sequence.</title>
        <authorList>
            <person name="Cuomo C.A."/>
            <person name="Schwartz I.S."/>
            <person name="Kenyon C."/>
            <person name="de Hoog G.S."/>
            <person name="Govender N.P."/>
            <person name="Botha A."/>
            <person name="Moreno L."/>
            <person name="de Vries M."/>
            <person name="Munoz J.F."/>
            <person name="Stielow J.B."/>
        </authorList>
    </citation>
    <scope>NUCLEOTIDE SEQUENCE [LARGE SCALE GENOMIC DNA]</scope>
    <source>
        <strain evidence="3 4">CBS 136260</strain>
    </source>
</reference>
<evidence type="ECO:0000313" key="3">
    <source>
        <dbReference type="EMBL" id="OAX79028.1"/>
    </source>
</evidence>
<evidence type="ECO:0000259" key="2">
    <source>
        <dbReference type="Pfam" id="PF25545"/>
    </source>
</evidence>
<gene>
    <name evidence="3" type="ORF">ACJ72_06654</name>
</gene>
<evidence type="ECO:0000256" key="1">
    <source>
        <dbReference type="SAM" id="MobiDB-lite"/>
    </source>
</evidence>
<evidence type="ECO:0000313" key="4">
    <source>
        <dbReference type="Proteomes" id="UP000091918"/>
    </source>
</evidence>
<feature type="compositionally biased region" description="Basic and acidic residues" evidence="1">
    <location>
        <begin position="191"/>
        <end position="201"/>
    </location>
</feature>
<dbReference type="EMBL" id="LGUA01001193">
    <property type="protein sequence ID" value="OAX79028.1"/>
    <property type="molecule type" value="Genomic_DNA"/>
</dbReference>
<organism evidence="3 4">
    <name type="scientific">Emergomyces africanus</name>
    <dbReference type="NCBI Taxonomy" id="1955775"/>
    <lineage>
        <taxon>Eukaryota</taxon>
        <taxon>Fungi</taxon>
        <taxon>Dikarya</taxon>
        <taxon>Ascomycota</taxon>
        <taxon>Pezizomycotina</taxon>
        <taxon>Eurotiomycetes</taxon>
        <taxon>Eurotiomycetidae</taxon>
        <taxon>Onygenales</taxon>
        <taxon>Ajellomycetaceae</taxon>
        <taxon>Emergomyces</taxon>
    </lineage>
</organism>
<proteinExistence type="predicted"/>
<dbReference type="STRING" id="1658172.A0A1B7NQH5"/>
<comment type="caution">
    <text evidence="3">The sequence shown here is derived from an EMBL/GenBank/DDBJ whole genome shotgun (WGS) entry which is preliminary data.</text>
</comment>
<feature type="compositionally biased region" description="Basic residues" evidence="1">
    <location>
        <begin position="32"/>
        <end position="45"/>
    </location>
</feature>
<feature type="region of interest" description="Disordered" evidence="1">
    <location>
        <begin position="1"/>
        <end position="111"/>
    </location>
</feature>
<protein>
    <recommendedName>
        <fullName evidence="2">DUF7924 domain-containing protein</fullName>
    </recommendedName>
</protein>
<accession>A0A1B7NQH5</accession>
<sequence>MSNVKRSGRQAKSSIKIGSQPLALKAQDGGRRPHRFKKGQSRRPVRWSARLEEIQRRPVSKDRNAKQKHSYLSSNSDIPRTTSPTTPLQARDRERKRSREPEDPLRIPTKRRRTTLATTAFESSAVEVTPGQELLNRVCEDVINPIDYWVQRGHWPKNYFRQDNMDSLLAREKPSSFHRKQSEIGSVSRPSDQRPRDEKSAPYRNSCYQNVLESKGSFMKKARVGITDRSSTLIESLLDTVPTVPENSLFRDDLFDTTCEKIQHENEARIVRDIGLLIVPSADILATYGASHLECLDEGVNKGWNNSIPFCGPRPQPDYSVGFKRSAFTDDQLEKLKPFIGDWEYTSFFMATDTMHFPFLTCEVKCGEVALDIADRQNTHSMTLAVRAVVELFKLVKREKEIDREILAFSVSHDHTAVRIYGHYAILEGEKTNFYRHSIHKFDFTALDGKEKWTSYKFTRNVYDIWMPTHFKRICSAIDQIPPVDVSQSGQYSQQSNPESVLAVEDDDNQSSNRRIVSAGVIVTPTTSFTKQSQISKRQRKRR</sequence>
<feature type="domain" description="DUF7924" evidence="2">
    <location>
        <begin position="255"/>
        <end position="478"/>
    </location>
</feature>
<keyword evidence="4" id="KW-1185">Reference proteome</keyword>
<dbReference type="AlphaFoldDB" id="A0A1B7NQH5"/>
<dbReference type="Proteomes" id="UP000091918">
    <property type="component" value="Unassembled WGS sequence"/>
</dbReference>
<feature type="compositionally biased region" description="Polar residues" evidence="1">
    <location>
        <begin position="70"/>
        <end position="88"/>
    </location>
</feature>
<name>A0A1B7NQH5_9EURO</name>
<dbReference type="InterPro" id="IPR057684">
    <property type="entry name" value="DUF7924"/>
</dbReference>
<feature type="compositionally biased region" description="Basic and acidic residues" evidence="1">
    <location>
        <begin position="49"/>
        <end position="65"/>
    </location>
</feature>
<feature type="compositionally biased region" description="Basic and acidic residues" evidence="1">
    <location>
        <begin position="90"/>
        <end position="105"/>
    </location>
</feature>
<feature type="compositionally biased region" description="Polar residues" evidence="1">
    <location>
        <begin position="486"/>
        <end position="499"/>
    </location>
</feature>
<feature type="compositionally biased region" description="Polar residues" evidence="1">
    <location>
        <begin position="1"/>
        <end position="17"/>
    </location>
</feature>